<feature type="signal peptide" evidence="3">
    <location>
        <begin position="1"/>
        <end position="21"/>
    </location>
</feature>
<gene>
    <name evidence="5" type="ORF">GCM10009838_58340</name>
</gene>
<evidence type="ECO:0000256" key="3">
    <source>
        <dbReference type="SAM" id="SignalP"/>
    </source>
</evidence>
<feature type="compositionally biased region" description="Low complexity" evidence="2">
    <location>
        <begin position="19"/>
        <end position="81"/>
    </location>
</feature>
<dbReference type="EMBL" id="BAAAQM010000039">
    <property type="protein sequence ID" value="GAA1987877.1"/>
    <property type="molecule type" value="Genomic_DNA"/>
</dbReference>
<proteinExistence type="predicted"/>
<comment type="caution">
    <text evidence="5">The sequence shown here is derived from an EMBL/GenBank/DDBJ whole genome shotgun (WGS) entry which is preliminary data.</text>
</comment>
<evidence type="ECO:0000256" key="1">
    <source>
        <dbReference type="ARBA" id="ARBA00022729"/>
    </source>
</evidence>
<evidence type="ECO:0000256" key="2">
    <source>
        <dbReference type="SAM" id="MobiDB-lite"/>
    </source>
</evidence>
<protein>
    <recommendedName>
        <fullName evidence="4">DUF4352 domain-containing protein</fullName>
    </recommendedName>
</protein>
<evidence type="ECO:0000313" key="5">
    <source>
        <dbReference type="EMBL" id="GAA1987877.1"/>
    </source>
</evidence>
<evidence type="ECO:0000313" key="6">
    <source>
        <dbReference type="Proteomes" id="UP001499854"/>
    </source>
</evidence>
<dbReference type="Proteomes" id="UP001499854">
    <property type="component" value="Unassembled WGS sequence"/>
</dbReference>
<dbReference type="InterPro" id="IPR029051">
    <property type="entry name" value="DUF4352"/>
</dbReference>
<evidence type="ECO:0000259" key="4">
    <source>
        <dbReference type="Pfam" id="PF11611"/>
    </source>
</evidence>
<organism evidence="5 6">
    <name type="scientific">Catenulispora subtropica</name>
    <dbReference type="NCBI Taxonomy" id="450798"/>
    <lineage>
        <taxon>Bacteria</taxon>
        <taxon>Bacillati</taxon>
        <taxon>Actinomycetota</taxon>
        <taxon>Actinomycetes</taxon>
        <taxon>Catenulisporales</taxon>
        <taxon>Catenulisporaceae</taxon>
        <taxon>Catenulispora</taxon>
    </lineage>
</organism>
<keyword evidence="6" id="KW-1185">Reference proteome</keyword>
<dbReference type="Pfam" id="PF11611">
    <property type="entry name" value="DUF4352"/>
    <property type="match status" value="1"/>
</dbReference>
<reference evidence="6" key="1">
    <citation type="journal article" date="2019" name="Int. J. Syst. Evol. Microbiol.">
        <title>The Global Catalogue of Microorganisms (GCM) 10K type strain sequencing project: providing services to taxonomists for standard genome sequencing and annotation.</title>
        <authorList>
            <consortium name="The Broad Institute Genomics Platform"/>
            <consortium name="The Broad Institute Genome Sequencing Center for Infectious Disease"/>
            <person name="Wu L."/>
            <person name="Ma J."/>
        </authorList>
    </citation>
    <scope>NUCLEOTIDE SEQUENCE [LARGE SCALE GENOMIC DNA]</scope>
    <source>
        <strain evidence="6">JCM 16013</strain>
    </source>
</reference>
<name>A0ABP5DYS9_9ACTN</name>
<feature type="chain" id="PRO_5047437162" description="DUF4352 domain-containing protein" evidence="3">
    <location>
        <begin position="22"/>
        <end position="226"/>
    </location>
</feature>
<dbReference type="InterPro" id="IPR029050">
    <property type="entry name" value="Immunoprotect_excell_Ig-like"/>
</dbReference>
<keyword evidence="1 3" id="KW-0732">Signal</keyword>
<feature type="domain" description="DUF4352" evidence="4">
    <location>
        <begin position="93"/>
        <end position="214"/>
    </location>
</feature>
<accession>A0ABP5DYS9</accession>
<dbReference type="Gene3D" id="2.60.40.1240">
    <property type="match status" value="1"/>
</dbReference>
<sequence>MFLAGILALSAAACASQGSSAAGGTATTSGAAGTTTTVSGSASGSAPSSSTTAEASQSSSSADTGAASSSSSAPASPADGDSTGGALAATNKLTDTVTQGGFRFKIHSVSLPYAPPAGTSFPSMDPLQWMMMDFEATNVTDGELPFSTIGAFDVFDSEKNHYQASIVGWEALPKDKRFPEDDFKPGQTMSGEIMFLVPKDAKGLLLQVNGNMFHQSGPKPVLPMGR</sequence>
<feature type="region of interest" description="Disordered" evidence="2">
    <location>
        <begin position="19"/>
        <end position="87"/>
    </location>
</feature>